<dbReference type="CDD" id="cd07989">
    <property type="entry name" value="LPLAT_AGPAT-like"/>
    <property type="match status" value="1"/>
</dbReference>
<accession>A0ABX1F5T6</accession>
<organism evidence="6 7">
    <name type="scientific">Falsiroseomonas frigidaquae</name>
    <dbReference type="NCBI Taxonomy" id="487318"/>
    <lineage>
        <taxon>Bacteria</taxon>
        <taxon>Pseudomonadati</taxon>
        <taxon>Pseudomonadota</taxon>
        <taxon>Alphaproteobacteria</taxon>
        <taxon>Acetobacterales</taxon>
        <taxon>Roseomonadaceae</taxon>
        <taxon>Falsiroseomonas</taxon>
    </lineage>
</organism>
<evidence type="ECO:0000313" key="6">
    <source>
        <dbReference type="EMBL" id="NKE47735.1"/>
    </source>
</evidence>
<proteinExistence type="predicted"/>
<evidence type="ECO:0000256" key="1">
    <source>
        <dbReference type="ARBA" id="ARBA00005189"/>
    </source>
</evidence>
<keyword evidence="4" id="KW-0472">Membrane</keyword>
<dbReference type="PANTHER" id="PTHR10434:SF66">
    <property type="entry name" value="PHOSPHOLIPID_GLYCEROL ACYLTRANSFERASE DOMAIN-CONTAINING PROTEIN"/>
    <property type="match status" value="1"/>
</dbReference>
<evidence type="ECO:0000259" key="5">
    <source>
        <dbReference type="SMART" id="SM00563"/>
    </source>
</evidence>
<name>A0ABX1F5T6_9PROT</name>
<evidence type="ECO:0000313" key="7">
    <source>
        <dbReference type="Proteomes" id="UP000765160"/>
    </source>
</evidence>
<dbReference type="PANTHER" id="PTHR10434">
    <property type="entry name" value="1-ACYL-SN-GLYCEROL-3-PHOSPHATE ACYLTRANSFERASE"/>
    <property type="match status" value="1"/>
</dbReference>
<dbReference type="InterPro" id="IPR002123">
    <property type="entry name" value="Plipid/glycerol_acylTrfase"/>
</dbReference>
<dbReference type="SUPFAM" id="SSF69593">
    <property type="entry name" value="Glycerol-3-phosphate (1)-acyltransferase"/>
    <property type="match status" value="1"/>
</dbReference>
<dbReference type="Proteomes" id="UP000765160">
    <property type="component" value="Unassembled WGS sequence"/>
</dbReference>
<comment type="caution">
    <text evidence="6">The sequence shown here is derived from an EMBL/GenBank/DDBJ whole genome shotgun (WGS) entry which is preliminary data.</text>
</comment>
<keyword evidence="2" id="KW-0808">Transferase</keyword>
<protein>
    <submittedName>
        <fullName evidence="6">1-acyl-sn-glycerol-3-phosphate acyltransferase</fullName>
    </submittedName>
</protein>
<dbReference type="GO" id="GO:0016746">
    <property type="term" value="F:acyltransferase activity"/>
    <property type="evidence" value="ECO:0007669"/>
    <property type="project" value="UniProtKB-KW"/>
</dbReference>
<dbReference type="RefSeq" id="WP_168053423.1">
    <property type="nucleotide sequence ID" value="NZ_JAATJR010000007.1"/>
</dbReference>
<keyword evidence="7" id="KW-1185">Reference proteome</keyword>
<sequence>MTKIEAAVQQTRSPPRQGWLLAAYYRIAFYFCVLVWLLSCLAWSLPALLLVRIVPKRPGERIGQFMIMLGFRWFLFVMRATGVLRVDLSPLDVLRRDGGLVIAPNHPTMLDAVLIISRLPRVVCITKASLWSSWTLGGGIRMAGYMPNDAPLPMIRRAGEAVRGGSQLLIFPEGSRTGRPPVDRLHRSFALMARAAQAPVQALLIEADSPYLSRGWPLFRRPVLPLVYRIRLGERFEVGENTEDCVARLERHFRAELPPRQPA</sequence>
<evidence type="ECO:0000256" key="4">
    <source>
        <dbReference type="SAM" id="Phobius"/>
    </source>
</evidence>
<keyword evidence="4" id="KW-0812">Transmembrane</keyword>
<comment type="pathway">
    <text evidence="1">Lipid metabolism.</text>
</comment>
<keyword evidence="3 6" id="KW-0012">Acyltransferase</keyword>
<dbReference type="Pfam" id="PF01553">
    <property type="entry name" value="Acyltransferase"/>
    <property type="match status" value="1"/>
</dbReference>
<evidence type="ECO:0000256" key="3">
    <source>
        <dbReference type="ARBA" id="ARBA00023315"/>
    </source>
</evidence>
<evidence type="ECO:0000256" key="2">
    <source>
        <dbReference type="ARBA" id="ARBA00022679"/>
    </source>
</evidence>
<feature type="transmembrane region" description="Helical" evidence="4">
    <location>
        <begin position="27"/>
        <end position="53"/>
    </location>
</feature>
<gene>
    <name evidence="6" type="ORF">HB662_23360</name>
</gene>
<feature type="domain" description="Phospholipid/glycerol acyltransferase" evidence="5">
    <location>
        <begin position="100"/>
        <end position="208"/>
    </location>
</feature>
<dbReference type="EMBL" id="JAAVTX010000007">
    <property type="protein sequence ID" value="NKE47735.1"/>
    <property type="molecule type" value="Genomic_DNA"/>
</dbReference>
<reference evidence="6 7" key="1">
    <citation type="submission" date="2020-03" db="EMBL/GenBank/DDBJ databases">
        <title>Roseomonas selenitidurans sp. nov. isolated from soil.</title>
        <authorList>
            <person name="Liu H."/>
        </authorList>
    </citation>
    <scope>NUCLEOTIDE SEQUENCE [LARGE SCALE GENOMIC DNA]</scope>
    <source>
        <strain evidence="6 7">JCM 15073</strain>
    </source>
</reference>
<dbReference type="SMART" id="SM00563">
    <property type="entry name" value="PlsC"/>
    <property type="match status" value="1"/>
</dbReference>
<keyword evidence="4" id="KW-1133">Transmembrane helix</keyword>